<feature type="domain" description="Alpha-L-arabinofuranosidase C-terminal" evidence="9">
    <location>
        <begin position="311"/>
        <end position="530"/>
    </location>
</feature>
<dbReference type="Pfam" id="PF22848">
    <property type="entry name" value="ASD1_dom"/>
    <property type="match status" value="1"/>
</dbReference>
<evidence type="ECO:0000313" key="12">
    <source>
        <dbReference type="Proteomes" id="UP000345527"/>
    </source>
</evidence>
<name>A0A5J5DWJ7_9BIFI</name>
<keyword evidence="13" id="KW-1185">Reference proteome</keyword>
<evidence type="ECO:0000256" key="1">
    <source>
        <dbReference type="ARBA" id="ARBA00001462"/>
    </source>
</evidence>
<dbReference type="GO" id="GO:0046373">
    <property type="term" value="P:L-arabinose metabolic process"/>
    <property type="evidence" value="ECO:0007669"/>
    <property type="project" value="InterPro"/>
</dbReference>
<reference evidence="12 13" key="1">
    <citation type="journal article" date="2019" name="Syst. Appl. Microbiol.">
        <title>Characterization of Bifidobacterium species in feaces of the Egyptian fruit bat: Description of B. vespertilionis sp. nov. and B. rousetti sp. nov.</title>
        <authorList>
            <person name="Modesto M."/>
            <person name="Satti M."/>
            <person name="Watanabe K."/>
            <person name="Puglisi E."/>
            <person name="Morelli L."/>
            <person name="Huang C.-H."/>
            <person name="Liou J.-S."/>
            <person name="Miyashita M."/>
            <person name="Tamura T."/>
            <person name="Saito S."/>
            <person name="Mori K."/>
            <person name="Huang L."/>
            <person name="Sciavilla P."/>
            <person name="Sandri C."/>
            <person name="Spiezio C."/>
            <person name="Vitali F."/>
            <person name="Cavalieri D."/>
            <person name="Perpetuini G."/>
            <person name="Tofalo R."/>
            <person name="Bonetti A."/>
            <person name="Arita M."/>
            <person name="Mattarelli P."/>
        </authorList>
    </citation>
    <scope>NUCLEOTIDE SEQUENCE [LARGE SCALE GENOMIC DNA]</scope>
    <source>
        <strain evidence="10 13">RST16</strain>
        <strain evidence="11 12">RST8</strain>
    </source>
</reference>
<dbReference type="PANTHER" id="PTHR43576:SF3">
    <property type="entry name" value="ALPHA-L-ARABINOFURANOSIDASE C"/>
    <property type="match status" value="1"/>
</dbReference>
<evidence type="ECO:0000256" key="3">
    <source>
        <dbReference type="ARBA" id="ARBA00011165"/>
    </source>
</evidence>
<evidence type="ECO:0000313" key="10">
    <source>
        <dbReference type="EMBL" id="KAA8820826.1"/>
    </source>
</evidence>
<dbReference type="RefSeq" id="WP_150355022.1">
    <property type="nucleotide sequence ID" value="NZ_RZNZ01000007.1"/>
</dbReference>
<evidence type="ECO:0000256" key="8">
    <source>
        <dbReference type="SAM" id="MobiDB-lite"/>
    </source>
</evidence>
<sequence>MTAVPATVPASSQSLPNPPAQSARLVVDDDFELAPVNPRLFGSFVEHLGRCVYGGIYEPGHPTADEDGFRQDVIDLVRELGVTTVRYPGGNFVSGYRWEDGVGPKDQRPRRLDTAWHSTETNAFGLHEMAAWLKKTGDNELMEAVNLGTRGLQEALDLLEYANITGGTKLSDERRANGAEDPFNIRMWCLGNEMDGPWQLGHKNAQDYATLATEVARGMRQIDPDLELVVCGSSSHTMPNFGEWEETVLQKAYNLVDFVSCHAYYQPYDGDIASFLASGVDMDGFIKDVAAAIDATKSRLKSKHEVAISFDEWNVWYQGAEPSRTPEGIGNWPVAPHLLEDVYSALDAVVFGDLLITLLKNADRVHAASLAQLVNVIAPIMTAPGGPAWRQTTFYPFAETARLAKGGTVFEPKLASGTVSTKRFGDVPAVDAVAVRDADGGVAVFAVNRSLTDAAAFTITLPDRAKSGRNAQSGSDAQPYAEVFARTLHEDDLDARNTEQDQNRVTLHANDTARLHADGRTVTVTLPPVSWTAVEAR</sequence>
<evidence type="ECO:0000313" key="11">
    <source>
        <dbReference type="EMBL" id="KAA8821227.1"/>
    </source>
</evidence>
<dbReference type="GO" id="GO:0000272">
    <property type="term" value="P:polysaccharide catabolic process"/>
    <property type="evidence" value="ECO:0007669"/>
    <property type="project" value="TreeGrafter"/>
</dbReference>
<evidence type="ECO:0000256" key="7">
    <source>
        <dbReference type="ARBA" id="ARBA00023295"/>
    </source>
</evidence>
<evidence type="ECO:0000256" key="5">
    <source>
        <dbReference type="ARBA" id="ARBA00022801"/>
    </source>
</evidence>
<comment type="similarity">
    <text evidence="2">Belongs to the glycosyl hydrolase 51 family.</text>
</comment>
<comment type="subunit">
    <text evidence="3">Homohexamer; trimer of dimers.</text>
</comment>
<proteinExistence type="inferred from homology"/>
<dbReference type="SMART" id="SM00813">
    <property type="entry name" value="Alpha-L-AF_C"/>
    <property type="match status" value="1"/>
</dbReference>
<dbReference type="EMBL" id="RZNZ01000007">
    <property type="protein sequence ID" value="KAA8820826.1"/>
    <property type="molecule type" value="Genomic_DNA"/>
</dbReference>
<dbReference type="Gene3D" id="3.20.20.80">
    <property type="entry name" value="Glycosidases"/>
    <property type="match status" value="1"/>
</dbReference>
<feature type="region of interest" description="Disordered" evidence="8">
    <location>
        <begin position="1"/>
        <end position="21"/>
    </location>
</feature>
<keyword evidence="5" id="KW-0378">Hydrolase</keyword>
<keyword evidence="7" id="KW-0326">Glycosidase</keyword>
<organism evidence="11 12">
    <name type="scientific">Bifidobacterium vespertilionis</name>
    <dbReference type="NCBI Taxonomy" id="2562524"/>
    <lineage>
        <taxon>Bacteria</taxon>
        <taxon>Bacillati</taxon>
        <taxon>Actinomycetota</taxon>
        <taxon>Actinomycetes</taxon>
        <taxon>Bifidobacteriales</taxon>
        <taxon>Bifidobacteriaceae</taxon>
        <taxon>Bifidobacterium</taxon>
    </lineage>
</organism>
<dbReference type="SUPFAM" id="SSF51011">
    <property type="entry name" value="Glycosyl hydrolase domain"/>
    <property type="match status" value="1"/>
</dbReference>
<dbReference type="GO" id="GO:0046556">
    <property type="term" value="F:alpha-L-arabinofuranosidase activity"/>
    <property type="evidence" value="ECO:0007669"/>
    <property type="project" value="UniProtKB-EC"/>
</dbReference>
<comment type="caution">
    <text evidence="11">The sequence shown here is derived from an EMBL/GenBank/DDBJ whole genome shotgun (WGS) entry which is preliminary data.</text>
</comment>
<dbReference type="AlphaFoldDB" id="A0A5J5DWJ7"/>
<gene>
    <name evidence="11" type="ORF">EM848_11240</name>
    <name evidence="10" type="ORF">EMO90_06565</name>
</gene>
<dbReference type="SUPFAM" id="SSF51445">
    <property type="entry name" value="(Trans)glycosidases"/>
    <property type="match status" value="1"/>
</dbReference>
<dbReference type="Pfam" id="PF06964">
    <property type="entry name" value="Alpha-L-AF_C"/>
    <property type="match status" value="1"/>
</dbReference>
<protein>
    <recommendedName>
        <fullName evidence="4">non-reducing end alpha-L-arabinofuranosidase</fullName>
        <ecNumber evidence="4">3.2.1.55</ecNumber>
    </recommendedName>
</protein>
<dbReference type="InterPro" id="IPR013780">
    <property type="entry name" value="Glyco_hydro_b"/>
</dbReference>
<comment type="catalytic activity">
    <reaction evidence="1">
        <text>Hydrolysis of terminal non-reducing alpha-L-arabinofuranoside residues in alpha-L-arabinosides.</text>
        <dbReference type="EC" id="3.2.1.55"/>
    </reaction>
</comment>
<dbReference type="OrthoDB" id="9758333at2"/>
<evidence type="ECO:0000259" key="9">
    <source>
        <dbReference type="SMART" id="SM00813"/>
    </source>
</evidence>
<dbReference type="EC" id="3.2.1.55" evidence="4"/>
<evidence type="ECO:0000256" key="4">
    <source>
        <dbReference type="ARBA" id="ARBA00012670"/>
    </source>
</evidence>
<keyword evidence="6" id="KW-0119">Carbohydrate metabolism</keyword>
<evidence type="ECO:0000256" key="2">
    <source>
        <dbReference type="ARBA" id="ARBA00007186"/>
    </source>
</evidence>
<evidence type="ECO:0000313" key="13">
    <source>
        <dbReference type="Proteomes" id="UP000374630"/>
    </source>
</evidence>
<accession>A0A5J5DWJ7</accession>
<dbReference type="Gene3D" id="2.60.40.1180">
    <property type="entry name" value="Golgi alpha-mannosidase II"/>
    <property type="match status" value="1"/>
</dbReference>
<dbReference type="InterPro" id="IPR010720">
    <property type="entry name" value="Alpha-L-AF_C"/>
</dbReference>
<evidence type="ECO:0000256" key="6">
    <source>
        <dbReference type="ARBA" id="ARBA00023277"/>
    </source>
</evidence>
<dbReference type="Proteomes" id="UP000374630">
    <property type="component" value="Unassembled WGS sequence"/>
</dbReference>
<dbReference type="InterPro" id="IPR017853">
    <property type="entry name" value="GH"/>
</dbReference>
<dbReference type="Proteomes" id="UP000345527">
    <property type="component" value="Unassembled WGS sequence"/>
</dbReference>
<dbReference type="PANTHER" id="PTHR43576">
    <property type="entry name" value="ALPHA-L-ARABINOFURANOSIDASE C-RELATED"/>
    <property type="match status" value="1"/>
</dbReference>
<dbReference type="InterPro" id="IPR055235">
    <property type="entry name" value="ASD1_cat"/>
</dbReference>
<dbReference type="EMBL" id="RZOA01000032">
    <property type="protein sequence ID" value="KAA8821227.1"/>
    <property type="molecule type" value="Genomic_DNA"/>
</dbReference>